<reference evidence="9 10" key="1">
    <citation type="submission" date="2016-09" db="EMBL/GenBank/DDBJ databases">
        <title>Draft genome sequence for the type strain of Vulcanibacillus modesticaldus BR, a strictly anaerobic, moderately thermophilic, and nitrate-reducing bacterium from deep sea-hydrothermal vents of the Mid-Atlantic Ridge.</title>
        <authorList>
            <person name="Abin C.A."/>
            <person name="Hollibaugh J.T."/>
        </authorList>
    </citation>
    <scope>NUCLEOTIDE SEQUENCE [LARGE SCALE GENOMIC DNA]</scope>
    <source>
        <strain evidence="9 10">BR</strain>
    </source>
</reference>
<dbReference type="AlphaFoldDB" id="A0A1D2YW34"/>
<feature type="transmembrane region" description="Helical" evidence="8">
    <location>
        <begin position="6"/>
        <end position="31"/>
    </location>
</feature>
<keyword evidence="7 8" id="KW-0464">Manganese</keyword>
<organism evidence="9 10">
    <name type="scientific">Vulcanibacillus modesticaldus</name>
    <dbReference type="NCBI Taxonomy" id="337097"/>
    <lineage>
        <taxon>Bacteria</taxon>
        <taxon>Bacillati</taxon>
        <taxon>Bacillota</taxon>
        <taxon>Bacilli</taxon>
        <taxon>Bacillales</taxon>
        <taxon>Bacillaceae</taxon>
        <taxon>Vulcanibacillus</taxon>
    </lineage>
</organism>
<dbReference type="InterPro" id="IPR022929">
    <property type="entry name" value="Put_MntP"/>
</dbReference>
<keyword evidence="10" id="KW-1185">Reference proteome</keyword>
<feature type="transmembrane region" description="Helical" evidence="8">
    <location>
        <begin position="134"/>
        <end position="155"/>
    </location>
</feature>
<dbReference type="STRING" id="337097.BHF71_01335"/>
<keyword evidence="3 8" id="KW-0812">Transmembrane</keyword>
<dbReference type="PANTHER" id="PTHR35529:SF1">
    <property type="entry name" value="MANGANESE EFFLUX PUMP MNTP-RELATED"/>
    <property type="match status" value="1"/>
</dbReference>
<name>A0A1D2YW34_9BACI</name>
<protein>
    <recommendedName>
        <fullName evidence="8">Putative manganese efflux pump MntP</fullName>
    </recommendedName>
</protein>
<gene>
    <name evidence="8" type="primary">mntP</name>
    <name evidence="9" type="ORF">BHF71_01335</name>
</gene>
<evidence type="ECO:0000256" key="5">
    <source>
        <dbReference type="ARBA" id="ARBA00023065"/>
    </source>
</evidence>
<evidence type="ECO:0000256" key="7">
    <source>
        <dbReference type="ARBA" id="ARBA00023211"/>
    </source>
</evidence>
<evidence type="ECO:0000256" key="4">
    <source>
        <dbReference type="ARBA" id="ARBA00022989"/>
    </source>
</evidence>
<comment type="subcellular location">
    <subcellularLocation>
        <location evidence="8">Cell membrane</location>
        <topology evidence="8">Multi-pass membrane protein</topology>
    </subcellularLocation>
</comment>
<dbReference type="Proteomes" id="UP000243739">
    <property type="component" value="Unassembled WGS sequence"/>
</dbReference>
<evidence type="ECO:0000256" key="1">
    <source>
        <dbReference type="ARBA" id="ARBA00022448"/>
    </source>
</evidence>
<evidence type="ECO:0000313" key="9">
    <source>
        <dbReference type="EMBL" id="OEF99846.1"/>
    </source>
</evidence>
<keyword evidence="1 8" id="KW-0813">Transport</keyword>
<dbReference type="EMBL" id="MIJF01000013">
    <property type="protein sequence ID" value="OEF99846.1"/>
    <property type="molecule type" value="Genomic_DNA"/>
</dbReference>
<sequence length="185" mass="19777">MGNLNFAQIITFVMMGIALGMDAFSLGIGIGTQRLSWKQIARISITIGVFHVFMPLIGIVIGYYFTNFIGNIATSTGGIILIIIGANMIWSSIIGEEKQIISYSSIIGVLLLAFSVSIDALSVGFTLGLFSVSVLWFVVLLFGFAGFVMSALGLSLGRKIGDWAGDYGEVFGGIILLVFGIKFLV</sequence>
<comment type="function">
    <text evidence="8">Probably functions as a manganese efflux pump.</text>
</comment>
<evidence type="ECO:0000256" key="8">
    <source>
        <dbReference type="HAMAP-Rule" id="MF_01521"/>
    </source>
</evidence>
<evidence type="ECO:0000256" key="2">
    <source>
        <dbReference type="ARBA" id="ARBA00022475"/>
    </source>
</evidence>
<comment type="caution">
    <text evidence="9">The sequence shown here is derived from an EMBL/GenBank/DDBJ whole genome shotgun (WGS) entry which is preliminary data.</text>
</comment>
<evidence type="ECO:0000256" key="3">
    <source>
        <dbReference type="ARBA" id="ARBA00022692"/>
    </source>
</evidence>
<feature type="transmembrane region" description="Helical" evidence="8">
    <location>
        <begin position="167"/>
        <end position="184"/>
    </location>
</feature>
<keyword evidence="5 8" id="KW-0406">Ion transport</keyword>
<proteinExistence type="inferred from homology"/>
<dbReference type="Pfam" id="PF02659">
    <property type="entry name" value="Mntp"/>
    <property type="match status" value="1"/>
</dbReference>
<feature type="transmembrane region" description="Helical" evidence="8">
    <location>
        <begin position="43"/>
        <end position="66"/>
    </location>
</feature>
<dbReference type="RefSeq" id="WP_069656333.1">
    <property type="nucleotide sequence ID" value="NZ_MIJF01000013.1"/>
</dbReference>
<keyword evidence="6 8" id="KW-0472">Membrane</keyword>
<dbReference type="InterPro" id="IPR003810">
    <property type="entry name" value="Mntp/YtaF"/>
</dbReference>
<feature type="transmembrane region" description="Helical" evidence="8">
    <location>
        <begin position="72"/>
        <end position="94"/>
    </location>
</feature>
<accession>A0A1D2YW34</accession>
<evidence type="ECO:0000313" key="10">
    <source>
        <dbReference type="Proteomes" id="UP000243739"/>
    </source>
</evidence>
<comment type="similarity">
    <text evidence="8">Belongs to the MntP (TC 9.B.29) family.</text>
</comment>
<feature type="transmembrane region" description="Helical" evidence="8">
    <location>
        <begin position="106"/>
        <end position="128"/>
    </location>
</feature>
<dbReference type="GO" id="GO:0005886">
    <property type="term" value="C:plasma membrane"/>
    <property type="evidence" value="ECO:0007669"/>
    <property type="project" value="UniProtKB-SubCell"/>
</dbReference>
<evidence type="ECO:0000256" key="6">
    <source>
        <dbReference type="ARBA" id="ARBA00023136"/>
    </source>
</evidence>
<dbReference type="PANTHER" id="PTHR35529">
    <property type="entry name" value="MANGANESE EFFLUX PUMP MNTP-RELATED"/>
    <property type="match status" value="1"/>
</dbReference>
<dbReference type="HAMAP" id="MF_01521">
    <property type="entry name" value="MntP_pump"/>
    <property type="match status" value="1"/>
</dbReference>
<keyword evidence="4 8" id="KW-1133">Transmembrane helix</keyword>
<keyword evidence="2 8" id="KW-1003">Cell membrane</keyword>
<dbReference type="OrthoDB" id="1679700at2"/>
<dbReference type="GO" id="GO:0005384">
    <property type="term" value="F:manganese ion transmembrane transporter activity"/>
    <property type="evidence" value="ECO:0007669"/>
    <property type="project" value="UniProtKB-UniRule"/>
</dbReference>